<evidence type="ECO:0000259" key="4">
    <source>
        <dbReference type="SMART" id="SM00137"/>
    </source>
</evidence>
<dbReference type="EMBL" id="JAXCGZ010019142">
    <property type="protein sequence ID" value="KAK7066540.1"/>
    <property type="molecule type" value="Genomic_DNA"/>
</dbReference>
<feature type="transmembrane region" description="Helical" evidence="2">
    <location>
        <begin position="734"/>
        <end position="756"/>
    </location>
</feature>
<dbReference type="GO" id="GO:0016020">
    <property type="term" value="C:membrane"/>
    <property type="evidence" value="ECO:0007669"/>
    <property type="project" value="InterPro"/>
</dbReference>
<feature type="compositionally biased region" description="Polar residues" evidence="1">
    <location>
        <begin position="477"/>
        <end position="492"/>
    </location>
</feature>
<keyword evidence="6" id="KW-1185">Reference proteome</keyword>
<dbReference type="Proteomes" id="UP001381693">
    <property type="component" value="Unassembled WGS sequence"/>
</dbReference>
<feature type="region of interest" description="Disordered" evidence="1">
    <location>
        <begin position="115"/>
        <end position="149"/>
    </location>
</feature>
<gene>
    <name evidence="5" type="ORF">SK128_020041</name>
</gene>
<reference evidence="5 6" key="1">
    <citation type="submission" date="2023-11" db="EMBL/GenBank/DDBJ databases">
        <title>Halocaridina rubra genome assembly.</title>
        <authorList>
            <person name="Smith C."/>
        </authorList>
    </citation>
    <scope>NUCLEOTIDE SEQUENCE [LARGE SCALE GENOMIC DNA]</scope>
    <source>
        <strain evidence="5">EP-1</strain>
        <tissue evidence="5">Whole</tissue>
    </source>
</reference>
<evidence type="ECO:0000256" key="1">
    <source>
        <dbReference type="SAM" id="MobiDB-lite"/>
    </source>
</evidence>
<protein>
    <recommendedName>
        <fullName evidence="4">MAM domain-containing protein</fullName>
    </recommendedName>
</protein>
<dbReference type="InterPro" id="IPR013320">
    <property type="entry name" value="ConA-like_dom_sf"/>
</dbReference>
<sequence length="802" mass="86654">MNICIRLDTVLVLLLPLLGCARSQSDALTSGVVNGPTGISVEAVDGRQVTSIVNGPTGFSVAAEERRYNSDALYKEVEETLQNENEESNSQFVEDDVDLGNLANDDDDLAKRVVNGPTGSSVQQEELLKNSRGRISTDPKDNKGQIQIPEGYHVDTTDWSTDSSHWTFKAGEWEMIALPNKDHPTLPAPEIPGPALVVVTQEHLKKVYVSREVEGLSNVTLHYRYYLSEGEHPNGIPELKVYQVIDELHTTVLPVESTFGRWSDNTVPIPESNAKFKILFEGRLNKAGNEIAIDDITISAVREDDDGANNPENINTNKQPLPADTNSDNNAKDLEGTIDPEKEENANPEQSAITPEQTLVTEGAENVGELETKTPGDSANNTQKPEDIEIFQNVTDFVLEGNDTNYMVNGDGPTVLNNDSHASIIGNYTEDDVNITDFSNVGSSEFVTMGNDILEITELTDAPLYVPEKEEEAAVDTSASGHIESVNNTTVPSGLYNERPSNDSDLAETAENVTETSAIHGEVENNTTQPNSNHTEITAAEVDESLDNGTEVLNINQIDNSTSGVFSSLDNGTEGPSLNQTEIPSKVTTEGNLTEVENSTLLTNTTGLTEYNVTNILNNISSSSAVTTLSPINMNQTGPVGSSNPTNITESPTFNSTGGGINATDINHNVTMNVTTPDIFNPFDNATTNQGANSTANASPVIISSTSSPGYNGTTSGNFTGIGSISDSSGSTSWGAIKVFLVIGLLGLVILGFLYWRRQRRRDDEIPVFTRSSHADYRNPTFTDDEENFASRGTTHNYKSFD</sequence>
<evidence type="ECO:0000256" key="2">
    <source>
        <dbReference type="SAM" id="Phobius"/>
    </source>
</evidence>
<evidence type="ECO:0000256" key="3">
    <source>
        <dbReference type="SAM" id="SignalP"/>
    </source>
</evidence>
<feature type="chain" id="PRO_5043039698" description="MAM domain-containing protein" evidence="3">
    <location>
        <begin position="24"/>
        <end position="802"/>
    </location>
</feature>
<feature type="domain" description="MAM" evidence="4">
    <location>
        <begin position="150"/>
        <end position="307"/>
    </location>
</feature>
<keyword evidence="3" id="KW-0732">Signal</keyword>
<dbReference type="Pfam" id="PF00629">
    <property type="entry name" value="MAM"/>
    <property type="match status" value="1"/>
</dbReference>
<dbReference type="SUPFAM" id="SSF49899">
    <property type="entry name" value="Concanavalin A-like lectins/glucanases"/>
    <property type="match status" value="1"/>
</dbReference>
<evidence type="ECO:0000313" key="6">
    <source>
        <dbReference type="Proteomes" id="UP001381693"/>
    </source>
</evidence>
<feature type="region of interest" description="Disordered" evidence="1">
    <location>
        <begin position="780"/>
        <end position="802"/>
    </location>
</feature>
<evidence type="ECO:0000313" key="5">
    <source>
        <dbReference type="EMBL" id="KAK7066540.1"/>
    </source>
</evidence>
<keyword evidence="2" id="KW-0472">Membrane</keyword>
<feature type="compositionally biased region" description="Polar residues" evidence="1">
    <location>
        <begin position="791"/>
        <end position="802"/>
    </location>
</feature>
<dbReference type="Gene3D" id="2.60.120.200">
    <property type="match status" value="1"/>
</dbReference>
<comment type="caution">
    <text evidence="5">The sequence shown here is derived from an EMBL/GenBank/DDBJ whole genome shotgun (WGS) entry which is preliminary data.</text>
</comment>
<feature type="compositionally biased region" description="Polar residues" evidence="1">
    <location>
        <begin position="310"/>
        <end position="329"/>
    </location>
</feature>
<dbReference type="SMART" id="SM00137">
    <property type="entry name" value="MAM"/>
    <property type="match status" value="1"/>
</dbReference>
<organism evidence="5 6">
    <name type="scientific">Halocaridina rubra</name>
    <name type="common">Hawaiian red shrimp</name>
    <dbReference type="NCBI Taxonomy" id="373956"/>
    <lineage>
        <taxon>Eukaryota</taxon>
        <taxon>Metazoa</taxon>
        <taxon>Ecdysozoa</taxon>
        <taxon>Arthropoda</taxon>
        <taxon>Crustacea</taxon>
        <taxon>Multicrustacea</taxon>
        <taxon>Malacostraca</taxon>
        <taxon>Eumalacostraca</taxon>
        <taxon>Eucarida</taxon>
        <taxon>Decapoda</taxon>
        <taxon>Pleocyemata</taxon>
        <taxon>Caridea</taxon>
        <taxon>Atyoidea</taxon>
        <taxon>Atyidae</taxon>
        <taxon>Halocaridina</taxon>
    </lineage>
</organism>
<keyword evidence="2" id="KW-1133">Transmembrane helix</keyword>
<feature type="compositionally biased region" description="Basic and acidic residues" evidence="1">
    <location>
        <begin position="330"/>
        <end position="345"/>
    </location>
</feature>
<accession>A0AAN8WHV8</accession>
<feature type="signal peptide" evidence="3">
    <location>
        <begin position="1"/>
        <end position="23"/>
    </location>
</feature>
<proteinExistence type="predicted"/>
<keyword evidence="2" id="KW-0812">Transmembrane</keyword>
<feature type="region of interest" description="Disordered" evidence="1">
    <location>
        <begin position="303"/>
        <end position="359"/>
    </location>
</feature>
<name>A0AAN8WHV8_HALRR</name>
<dbReference type="AlphaFoldDB" id="A0AAN8WHV8"/>
<dbReference type="InterPro" id="IPR000998">
    <property type="entry name" value="MAM_dom"/>
</dbReference>
<feature type="region of interest" description="Disordered" evidence="1">
    <location>
        <begin position="476"/>
        <end position="512"/>
    </location>
</feature>
<feature type="compositionally biased region" description="Polar residues" evidence="1">
    <location>
        <begin position="347"/>
        <end position="359"/>
    </location>
</feature>